<keyword evidence="4 7" id="KW-0812">Transmembrane</keyword>
<comment type="caution">
    <text evidence="9">The sequence shown here is derived from an EMBL/GenBank/DDBJ whole genome shotgun (WGS) entry which is preliminary data.</text>
</comment>
<protein>
    <submittedName>
        <fullName evidence="9">Sugar ABC transporter permease</fullName>
    </submittedName>
</protein>
<dbReference type="AlphaFoldDB" id="A0A9D1MP32"/>
<evidence type="ECO:0000259" key="8">
    <source>
        <dbReference type="PROSITE" id="PS50928"/>
    </source>
</evidence>
<evidence type="ECO:0000256" key="2">
    <source>
        <dbReference type="ARBA" id="ARBA00022448"/>
    </source>
</evidence>
<dbReference type="PROSITE" id="PS50928">
    <property type="entry name" value="ABC_TM1"/>
    <property type="match status" value="1"/>
</dbReference>
<dbReference type="InterPro" id="IPR000515">
    <property type="entry name" value="MetI-like"/>
</dbReference>
<evidence type="ECO:0000256" key="1">
    <source>
        <dbReference type="ARBA" id="ARBA00004651"/>
    </source>
</evidence>
<keyword evidence="5 7" id="KW-1133">Transmembrane helix</keyword>
<dbReference type="Gene3D" id="1.10.3720.10">
    <property type="entry name" value="MetI-like"/>
    <property type="match status" value="1"/>
</dbReference>
<dbReference type="CDD" id="cd06261">
    <property type="entry name" value="TM_PBP2"/>
    <property type="match status" value="1"/>
</dbReference>
<evidence type="ECO:0000256" key="7">
    <source>
        <dbReference type="SAM" id="Phobius"/>
    </source>
</evidence>
<feature type="transmembrane region" description="Helical" evidence="7">
    <location>
        <begin position="98"/>
        <end position="119"/>
    </location>
</feature>
<dbReference type="PANTHER" id="PTHR43005:SF1">
    <property type="entry name" value="SPERMIDINE_PUTRESCINE TRANSPORT SYSTEM PERMEASE PROTEIN"/>
    <property type="match status" value="1"/>
</dbReference>
<keyword evidence="3" id="KW-1003">Cell membrane</keyword>
<keyword evidence="2" id="KW-0813">Transport</keyword>
<dbReference type="InterPro" id="IPR035906">
    <property type="entry name" value="MetI-like_sf"/>
</dbReference>
<feature type="transmembrane region" description="Helical" evidence="7">
    <location>
        <begin position="12"/>
        <end position="33"/>
    </location>
</feature>
<dbReference type="GO" id="GO:0055085">
    <property type="term" value="P:transmembrane transport"/>
    <property type="evidence" value="ECO:0007669"/>
    <property type="project" value="InterPro"/>
</dbReference>
<sequence length="283" mass="31088">MKKINIMLSKWKGIAFALPSTLLIIVLFIYPFLLSFQRSFQLADDSYSLLNYVQSWERYSSDIFFTVFISLVSLFILLLLSIILSGVLRLYSFAVVEFIFKIPLFVPYVVVGHAVRVFLAPHGTLTSLLNALNIVNPDNLPQIAFSSAGLIFALVWKNLGISLLLVLGSFRGVNQNMLEAAESMGASKYQLVKDFLVPICKSSFGVIAVLTFTSMMGSFSIPAMIGGGGGSQMLMIDVHQQMIEQQNLGMANAIGVFGYLFSMGATIYYLNGMGKGAETKYGS</sequence>
<keyword evidence="6 7" id="KW-0472">Membrane</keyword>
<dbReference type="PANTHER" id="PTHR43005">
    <property type="entry name" value="BLR7065 PROTEIN"/>
    <property type="match status" value="1"/>
</dbReference>
<feature type="domain" description="ABC transmembrane type-1" evidence="8">
    <location>
        <begin position="63"/>
        <end position="269"/>
    </location>
</feature>
<evidence type="ECO:0000256" key="6">
    <source>
        <dbReference type="ARBA" id="ARBA00023136"/>
    </source>
</evidence>
<name>A0A9D1MP32_9FIRM</name>
<comment type="subcellular location">
    <subcellularLocation>
        <location evidence="1">Cell membrane</location>
        <topology evidence="1">Multi-pass membrane protein</topology>
    </subcellularLocation>
</comment>
<reference evidence="9" key="1">
    <citation type="submission" date="2020-10" db="EMBL/GenBank/DDBJ databases">
        <authorList>
            <person name="Gilroy R."/>
        </authorList>
    </citation>
    <scope>NUCLEOTIDE SEQUENCE</scope>
    <source>
        <strain evidence="9">CHK160-1198</strain>
    </source>
</reference>
<feature type="transmembrane region" description="Helical" evidence="7">
    <location>
        <begin position="250"/>
        <end position="270"/>
    </location>
</feature>
<evidence type="ECO:0000256" key="4">
    <source>
        <dbReference type="ARBA" id="ARBA00022692"/>
    </source>
</evidence>
<evidence type="ECO:0000256" key="5">
    <source>
        <dbReference type="ARBA" id="ARBA00022989"/>
    </source>
</evidence>
<reference evidence="9" key="2">
    <citation type="journal article" date="2021" name="PeerJ">
        <title>Extensive microbial diversity within the chicken gut microbiome revealed by metagenomics and culture.</title>
        <authorList>
            <person name="Gilroy R."/>
            <person name="Ravi A."/>
            <person name="Getino M."/>
            <person name="Pursley I."/>
            <person name="Horton D.L."/>
            <person name="Alikhan N.F."/>
            <person name="Baker D."/>
            <person name="Gharbi K."/>
            <person name="Hall N."/>
            <person name="Watson M."/>
            <person name="Adriaenssens E.M."/>
            <person name="Foster-Nyarko E."/>
            <person name="Jarju S."/>
            <person name="Secka A."/>
            <person name="Antonio M."/>
            <person name="Oren A."/>
            <person name="Chaudhuri R.R."/>
            <person name="La Ragione R."/>
            <person name="Hildebrand F."/>
            <person name="Pallen M.J."/>
        </authorList>
    </citation>
    <scope>NUCLEOTIDE SEQUENCE</scope>
    <source>
        <strain evidence="9">CHK160-1198</strain>
    </source>
</reference>
<evidence type="ECO:0000313" key="10">
    <source>
        <dbReference type="Proteomes" id="UP000824099"/>
    </source>
</evidence>
<organism evidence="9 10">
    <name type="scientific">Candidatus Avacidaminococcus intestinavium</name>
    <dbReference type="NCBI Taxonomy" id="2840684"/>
    <lineage>
        <taxon>Bacteria</taxon>
        <taxon>Bacillati</taxon>
        <taxon>Bacillota</taxon>
        <taxon>Negativicutes</taxon>
        <taxon>Acidaminococcales</taxon>
        <taxon>Acidaminococcaceae</taxon>
        <taxon>Acidaminococcaceae incertae sedis</taxon>
        <taxon>Candidatus Avacidaminococcus</taxon>
    </lineage>
</organism>
<feature type="transmembrane region" description="Helical" evidence="7">
    <location>
        <begin position="63"/>
        <end position="91"/>
    </location>
</feature>
<feature type="transmembrane region" description="Helical" evidence="7">
    <location>
        <begin position="143"/>
        <end position="167"/>
    </location>
</feature>
<dbReference type="Proteomes" id="UP000824099">
    <property type="component" value="Unassembled WGS sequence"/>
</dbReference>
<accession>A0A9D1MP32</accession>
<proteinExistence type="predicted"/>
<dbReference type="SUPFAM" id="SSF161098">
    <property type="entry name" value="MetI-like"/>
    <property type="match status" value="1"/>
</dbReference>
<dbReference type="GO" id="GO:0005886">
    <property type="term" value="C:plasma membrane"/>
    <property type="evidence" value="ECO:0007669"/>
    <property type="project" value="UniProtKB-SubCell"/>
</dbReference>
<gene>
    <name evidence="9" type="ORF">IAB06_01365</name>
</gene>
<evidence type="ECO:0000256" key="3">
    <source>
        <dbReference type="ARBA" id="ARBA00022475"/>
    </source>
</evidence>
<dbReference type="EMBL" id="DVNI01000021">
    <property type="protein sequence ID" value="HIU63676.1"/>
    <property type="molecule type" value="Genomic_DNA"/>
</dbReference>
<feature type="transmembrane region" description="Helical" evidence="7">
    <location>
        <begin position="203"/>
        <end position="225"/>
    </location>
</feature>
<evidence type="ECO:0000313" key="9">
    <source>
        <dbReference type="EMBL" id="HIU63676.1"/>
    </source>
</evidence>